<dbReference type="Gene3D" id="3.40.1190.20">
    <property type="match status" value="1"/>
</dbReference>
<dbReference type="PROSITE" id="PS00584">
    <property type="entry name" value="PFKB_KINASES_2"/>
    <property type="match status" value="1"/>
</dbReference>
<dbReference type="InterPro" id="IPR029056">
    <property type="entry name" value="Ribokinase-like"/>
</dbReference>
<dbReference type="SUPFAM" id="SSF53613">
    <property type="entry name" value="Ribokinase-like"/>
    <property type="match status" value="1"/>
</dbReference>
<proteinExistence type="predicted"/>
<accession>A0A0R2NZK4</accession>
<protein>
    <recommendedName>
        <fullName evidence="3">Carbohydrate kinase PfkB domain-containing protein</fullName>
    </recommendedName>
</protein>
<comment type="caution">
    <text evidence="4">The sequence shown here is derived from an EMBL/GenBank/DDBJ whole genome shotgun (WGS) entry which is preliminary data.</text>
</comment>
<evidence type="ECO:0000313" key="4">
    <source>
        <dbReference type="EMBL" id="KRO31300.1"/>
    </source>
</evidence>
<dbReference type="PANTHER" id="PTHR10584:SF157">
    <property type="entry name" value="SULFOFRUCTOSE KINASE"/>
    <property type="match status" value="1"/>
</dbReference>
<dbReference type="Pfam" id="PF00294">
    <property type="entry name" value="PfkB"/>
    <property type="match status" value="2"/>
</dbReference>
<keyword evidence="1" id="KW-0808">Transferase</keyword>
<dbReference type="InterPro" id="IPR002173">
    <property type="entry name" value="Carboh/pur_kinase_PfkB_CS"/>
</dbReference>
<name>A0A0R2NZK4_9ACTN</name>
<dbReference type="GO" id="GO:0016301">
    <property type="term" value="F:kinase activity"/>
    <property type="evidence" value="ECO:0007669"/>
    <property type="project" value="UniProtKB-KW"/>
</dbReference>
<evidence type="ECO:0000256" key="1">
    <source>
        <dbReference type="ARBA" id="ARBA00022679"/>
    </source>
</evidence>
<feature type="domain" description="Carbohydrate kinase PfkB" evidence="3">
    <location>
        <begin position="188"/>
        <end position="264"/>
    </location>
</feature>
<dbReference type="AlphaFoldDB" id="A0A0R2NZK4"/>
<sequence length="281" mass="29733">MSQVLCVGVATVDNIVLVEKYPSANQRVVALDSMRSIGGPATIAAVTLARLGIEVSIACVIGDDEEGRFIFETLKNEGVDTRNVEVVSNINTARATIVVSKSEQSRAIMVMPHDQLPKKPADISRYQWIHVDQAGMGAIKSWGITRGGSAKLSIDIGYQSPGLNPGDYDLYAPSENITTDTSTAIRDKNVVVISQGERGSLYSDGLSSGSVPAINTEILSTLGAGDVFHGALVAAQVWNKEISEAVLIANTVAGLSCRGLDGQSRIPSQSELDAFMAKAKI</sequence>
<feature type="domain" description="Carbohydrate kinase PfkB" evidence="3">
    <location>
        <begin position="1"/>
        <end position="134"/>
    </location>
</feature>
<evidence type="ECO:0000256" key="2">
    <source>
        <dbReference type="ARBA" id="ARBA00022777"/>
    </source>
</evidence>
<evidence type="ECO:0000313" key="5">
    <source>
        <dbReference type="Proteomes" id="UP000053941"/>
    </source>
</evidence>
<dbReference type="GO" id="GO:0005829">
    <property type="term" value="C:cytosol"/>
    <property type="evidence" value="ECO:0007669"/>
    <property type="project" value="TreeGrafter"/>
</dbReference>
<keyword evidence="2" id="KW-0418">Kinase</keyword>
<dbReference type="PANTHER" id="PTHR10584">
    <property type="entry name" value="SUGAR KINASE"/>
    <property type="match status" value="1"/>
</dbReference>
<dbReference type="Proteomes" id="UP000053941">
    <property type="component" value="Unassembled WGS sequence"/>
</dbReference>
<reference evidence="4 5" key="1">
    <citation type="submission" date="2015-10" db="EMBL/GenBank/DDBJ databases">
        <title>Metagenome-Assembled Genomes uncover a global brackish microbiome.</title>
        <authorList>
            <person name="Hugerth L.W."/>
            <person name="Larsson J."/>
            <person name="Alneberg J."/>
            <person name="Lindh M.V."/>
            <person name="Legrand C."/>
            <person name="Pinhassi J."/>
            <person name="Andersson A.F."/>
        </authorList>
    </citation>
    <scope>NUCLEOTIDE SEQUENCE [LARGE SCALE GENOMIC DNA]</scope>
    <source>
        <strain evidence="4">BACL2 MAG-120802-bin41</strain>
    </source>
</reference>
<organism evidence="4 5">
    <name type="scientific">Actinobacteria bacterium BACL2 MAG-120802-bin41</name>
    <dbReference type="NCBI Taxonomy" id="1655568"/>
    <lineage>
        <taxon>Bacteria</taxon>
        <taxon>Bacillati</taxon>
        <taxon>Actinomycetota</taxon>
        <taxon>Actinomycetes</taxon>
        <taxon>Actinomycetes incertae sedis</taxon>
        <taxon>ac1 cluster</taxon>
    </lineage>
</organism>
<evidence type="ECO:0000259" key="3">
    <source>
        <dbReference type="Pfam" id="PF00294"/>
    </source>
</evidence>
<dbReference type="EMBL" id="LIAS01000006">
    <property type="protein sequence ID" value="KRO31300.1"/>
    <property type="molecule type" value="Genomic_DNA"/>
</dbReference>
<gene>
    <name evidence="4" type="ORF">ABR60_04155</name>
</gene>
<dbReference type="InterPro" id="IPR011611">
    <property type="entry name" value="PfkB_dom"/>
</dbReference>